<dbReference type="Proteomes" id="UP000631694">
    <property type="component" value="Unassembled WGS sequence"/>
</dbReference>
<comment type="caution">
    <text evidence="3">The sequence shown here is derived from an EMBL/GenBank/DDBJ whole genome shotgun (WGS) entry which is preliminary data.</text>
</comment>
<keyword evidence="4" id="KW-1185">Reference proteome</keyword>
<dbReference type="InterPro" id="IPR028087">
    <property type="entry name" value="Tad_N"/>
</dbReference>
<evidence type="ECO:0000313" key="4">
    <source>
        <dbReference type="Proteomes" id="UP000631694"/>
    </source>
</evidence>
<feature type="domain" description="Putative Flp pilus-assembly TadG-like N-terminal" evidence="2">
    <location>
        <begin position="13"/>
        <end position="58"/>
    </location>
</feature>
<name>A0A931I2Z2_9HYPH</name>
<protein>
    <submittedName>
        <fullName evidence="3">Tad domain-containing protein</fullName>
    </submittedName>
</protein>
<accession>A0A931I2Z2</accession>
<dbReference type="EMBL" id="JADZLT010000054">
    <property type="protein sequence ID" value="MBH0239280.1"/>
    <property type="molecule type" value="Genomic_DNA"/>
</dbReference>
<reference evidence="3" key="1">
    <citation type="submission" date="2020-12" db="EMBL/GenBank/DDBJ databases">
        <title>Methylobrevis albus sp. nov., isolated from fresh water lack sediment.</title>
        <authorList>
            <person name="Zou Q."/>
        </authorList>
    </citation>
    <scope>NUCLEOTIDE SEQUENCE</scope>
    <source>
        <strain evidence="3">L22</strain>
    </source>
</reference>
<keyword evidence="1" id="KW-0472">Membrane</keyword>
<keyword evidence="1" id="KW-0812">Transmembrane</keyword>
<proteinExistence type="predicted"/>
<dbReference type="Pfam" id="PF13400">
    <property type="entry name" value="Tad"/>
    <property type="match status" value="1"/>
</dbReference>
<evidence type="ECO:0000313" key="3">
    <source>
        <dbReference type="EMBL" id="MBH0239280.1"/>
    </source>
</evidence>
<dbReference type="AlphaFoldDB" id="A0A931I2Z2"/>
<dbReference type="RefSeq" id="WP_197312369.1">
    <property type="nucleotide sequence ID" value="NZ_JADZLT010000054.1"/>
</dbReference>
<gene>
    <name evidence="3" type="ORF">I5731_15765</name>
</gene>
<sequence>MTSAKGFGNNRDGAVAVFFALALVPVLVFVGVAVDYSRAVRERAMLQTALDGAVLAAAGGYTIAEAKLLFDNHAARAGINDLSREIALNGAGEIVGTASGTVTTSFTELVGVSELAVGVSSVASKLAAGDKVCILVKDPTGNQALLLNSGVTIKAPNCRIDVTSTGNPAAIFNSGVALDVKKTCVKGTQTIQNGGPVKSLETGCAVAADPFAGNLPAVTVGACTVKDQNYSGTNNLNPGVYCGNFNFNGSGKLNLAPGLYVFKNTRWNLNSGWTVTGTGVTFYFADSNSYIQVNSGVNLSVTAPSTGTYADILMFEPTGLSTSQFSINGSAGHVFEGLIYLPSRDLTFNSVSTVNSENLTIVVWRLILNQINWAIEPGKKAIAVGGSGGAGAMLVR</sequence>
<evidence type="ECO:0000256" key="1">
    <source>
        <dbReference type="SAM" id="Phobius"/>
    </source>
</evidence>
<keyword evidence="1" id="KW-1133">Transmembrane helix</keyword>
<evidence type="ECO:0000259" key="2">
    <source>
        <dbReference type="Pfam" id="PF13400"/>
    </source>
</evidence>
<organism evidence="3 4">
    <name type="scientific">Methylobrevis albus</name>
    <dbReference type="NCBI Taxonomy" id="2793297"/>
    <lineage>
        <taxon>Bacteria</taxon>
        <taxon>Pseudomonadati</taxon>
        <taxon>Pseudomonadota</taxon>
        <taxon>Alphaproteobacteria</taxon>
        <taxon>Hyphomicrobiales</taxon>
        <taxon>Pleomorphomonadaceae</taxon>
        <taxon>Methylobrevis</taxon>
    </lineage>
</organism>
<feature type="transmembrane region" description="Helical" evidence="1">
    <location>
        <begin position="15"/>
        <end position="36"/>
    </location>
</feature>